<evidence type="ECO:0000256" key="2">
    <source>
        <dbReference type="ARBA" id="ARBA00007331"/>
    </source>
</evidence>
<dbReference type="AlphaFoldDB" id="A0AA88KZN7"/>
<reference evidence="4" key="1">
    <citation type="submission" date="2023-07" db="EMBL/GenBank/DDBJ databases">
        <title>Chromosome-level genome assembly of Artemia franciscana.</title>
        <authorList>
            <person name="Jo E."/>
        </authorList>
    </citation>
    <scope>NUCLEOTIDE SEQUENCE</scope>
    <source>
        <tissue evidence="4">Whole body</tissue>
    </source>
</reference>
<comment type="caution">
    <text evidence="4">The sequence shown here is derived from an EMBL/GenBank/DDBJ whole genome shotgun (WGS) entry which is preliminary data.</text>
</comment>
<name>A0AA88KZN7_ARTSF</name>
<dbReference type="EMBL" id="JAVRJZ010000014">
    <property type="protein sequence ID" value="KAK2713473.1"/>
    <property type="molecule type" value="Genomic_DNA"/>
</dbReference>
<dbReference type="GO" id="GO:0005655">
    <property type="term" value="C:nucleolar ribonuclease P complex"/>
    <property type="evidence" value="ECO:0007669"/>
    <property type="project" value="TreeGrafter"/>
</dbReference>
<dbReference type="GO" id="GO:0008033">
    <property type="term" value="P:tRNA processing"/>
    <property type="evidence" value="ECO:0007669"/>
    <property type="project" value="UniProtKB-KW"/>
</dbReference>
<dbReference type="PANTHER" id="PTHR13031:SF0">
    <property type="entry name" value="RIBONUCLEASE P PROTEIN SUBUNIT P30"/>
    <property type="match status" value="1"/>
</dbReference>
<dbReference type="Pfam" id="PF01876">
    <property type="entry name" value="RNase_P_p30"/>
    <property type="match status" value="1"/>
</dbReference>
<evidence type="ECO:0000313" key="5">
    <source>
        <dbReference type="Proteomes" id="UP001187531"/>
    </source>
</evidence>
<sequence length="296" mass="33570">MDVGSGFYDLAIPAKVSPFTTLKEVLIRALKLGYSTVAIETVLDEDFFTELLKPKRRKKNKSKGDQTKLEMDKPRPSVPIATKSPIPLEELANYTADKRQPSVFTRLTVYLGEKPTSRWLTVIQKPEFKSYDILSVIPTTIEAMKFACGHADIDIVSFDFSQQVPYLSRHSYAQARAREVHFELRYFNLIRQTNLRQDLICQSHRLKTLGRSKNIILSSGSDTPWDLRSPIDVHHMCALLNLSEEQAKASNTKITQKVIANSHLRKTVKGFCFVRAIPCGDTEDTVEPQGKRLKVS</sequence>
<proteinExistence type="inferred from homology"/>
<dbReference type="GO" id="GO:0003723">
    <property type="term" value="F:RNA binding"/>
    <property type="evidence" value="ECO:0007669"/>
    <property type="project" value="TreeGrafter"/>
</dbReference>
<comment type="similarity">
    <text evidence="2">Belongs to the eukaryotic/archaeal RNase P protein component 3 family.</text>
</comment>
<keyword evidence="5" id="KW-1185">Reference proteome</keyword>
<dbReference type="InterPro" id="IPR002738">
    <property type="entry name" value="RNase_P_p30"/>
</dbReference>
<evidence type="ECO:0000256" key="3">
    <source>
        <dbReference type="ARBA" id="ARBA00022694"/>
    </source>
</evidence>
<evidence type="ECO:0000256" key="1">
    <source>
        <dbReference type="ARBA" id="ARBA00004123"/>
    </source>
</evidence>
<keyword evidence="3" id="KW-0819">tRNA processing</keyword>
<dbReference type="InterPro" id="IPR016195">
    <property type="entry name" value="Pol/histidinol_Pase-like"/>
</dbReference>
<evidence type="ECO:0000313" key="4">
    <source>
        <dbReference type="EMBL" id="KAK2713473.1"/>
    </source>
</evidence>
<comment type="subcellular location">
    <subcellularLocation>
        <location evidence="1">Nucleus</location>
    </subcellularLocation>
</comment>
<gene>
    <name evidence="4" type="ORF">QYM36_009368</name>
</gene>
<accession>A0AA88KZN7</accession>
<dbReference type="SUPFAM" id="SSF89550">
    <property type="entry name" value="PHP domain-like"/>
    <property type="match status" value="1"/>
</dbReference>
<dbReference type="PANTHER" id="PTHR13031">
    <property type="entry name" value="RIBONUCLEASE P SUBUNIT P30"/>
    <property type="match status" value="1"/>
</dbReference>
<dbReference type="Proteomes" id="UP001187531">
    <property type="component" value="Unassembled WGS sequence"/>
</dbReference>
<protein>
    <submittedName>
        <fullName evidence="4">Uncharacterized protein</fullName>
    </submittedName>
</protein>
<organism evidence="4 5">
    <name type="scientific">Artemia franciscana</name>
    <name type="common">Brine shrimp</name>
    <name type="synonym">Artemia sanfranciscana</name>
    <dbReference type="NCBI Taxonomy" id="6661"/>
    <lineage>
        <taxon>Eukaryota</taxon>
        <taxon>Metazoa</taxon>
        <taxon>Ecdysozoa</taxon>
        <taxon>Arthropoda</taxon>
        <taxon>Crustacea</taxon>
        <taxon>Branchiopoda</taxon>
        <taxon>Anostraca</taxon>
        <taxon>Artemiidae</taxon>
        <taxon>Artemia</taxon>
    </lineage>
</organism>
<dbReference type="Gene3D" id="3.20.20.140">
    <property type="entry name" value="Metal-dependent hydrolases"/>
    <property type="match status" value="1"/>
</dbReference>